<organism evidence="2 3">
    <name type="scientific">Salininema proteolyticum</name>
    <dbReference type="NCBI Taxonomy" id="1607685"/>
    <lineage>
        <taxon>Bacteria</taxon>
        <taxon>Bacillati</taxon>
        <taxon>Actinomycetota</taxon>
        <taxon>Actinomycetes</taxon>
        <taxon>Glycomycetales</taxon>
        <taxon>Glycomycetaceae</taxon>
        <taxon>Salininema</taxon>
    </lineage>
</organism>
<evidence type="ECO:0000313" key="2">
    <source>
        <dbReference type="EMBL" id="MFC4334603.1"/>
    </source>
</evidence>
<gene>
    <name evidence="2" type="ORF">ACFPET_05265</name>
</gene>
<dbReference type="RefSeq" id="WP_380618451.1">
    <property type="nucleotide sequence ID" value="NZ_JBHSDK010000007.1"/>
</dbReference>
<protein>
    <submittedName>
        <fullName evidence="2">Uncharacterized protein</fullName>
    </submittedName>
</protein>
<accession>A0ABV8TUY3</accession>
<proteinExistence type="predicted"/>
<keyword evidence="3" id="KW-1185">Reference proteome</keyword>
<evidence type="ECO:0000313" key="3">
    <source>
        <dbReference type="Proteomes" id="UP001595823"/>
    </source>
</evidence>
<name>A0ABV8TUY3_9ACTN</name>
<comment type="caution">
    <text evidence="2">The sequence shown here is derived from an EMBL/GenBank/DDBJ whole genome shotgun (WGS) entry which is preliminary data.</text>
</comment>
<evidence type="ECO:0000256" key="1">
    <source>
        <dbReference type="SAM" id="Coils"/>
    </source>
</evidence>
<dbReference type="Proteomes" id="UP001595823">
    <property type="component" value="Unassembled WGS sequence"/>
</dbReference>
<feature type="coiled-coil region" evidence="1">
    <location>
        <begin position="5"/>
        <end position="39"/>
    </location>
</feature>
<keyword evidence="1" id="KW-0175">Coiled coil</keyword>
<reference evidence="3" key="1">
    <citation type="journal article" date="2019" name="Int. J. Syst. Evol. Microbiol.">
        <title>The Global Catalogue of Microorganisms (GCM) 10K type strain sequencing project: providing services to taxonomists for standard genome sequencing and annotation.</title>
        <authorList>
            <consortium name="The Broad Institute Genomics Platform"/>
            <consortium name="The Broad Institute Genome Sequencing Center for Infectious Disease"/>
            <person name="Wu L."/>
            <person name="Ma J."/>
        </authorList>
    </citation>
    <scope>NUCLEOTIDE SEQUENCE [LARGE SCALE GENOMIC DNA]</scope>
    <source>
        <strain evidence="3">IBRC-M 10908</strain>
    </source>
</reference>
<dbReference type="EMBL" id="JBHSDK010000007">
    <property type="protein sequence ID" value="MFC4334603.1"/>
    <property type="molecule type" value="Genomic_DNA"/>
</dbReference>
<sequence length="112" mass="12179">MTITHERVKKTREAMTANLAELRERRDSIKRELDEKAEGLTAAGLGEAVDKVAAMTVDLVNPLDDLMGKTQGLLAVLDKVDEFLEAGDAEKATALYEAAREAASETTSDKDE</sequence>